<dbReference type="STRING" id="933388.S7ZSM9"/>
<evidence type="ECO:0008006" key="4">
    <source>
        <dbReference type="Google" id="ProtNLM"/>
    </source>
</evidence>
<dbReference type="CDD" id="cd14688">
    <property type="entry name" value="bZIP_YAP"/>
    <property type="match status" value="1"/>
</dbReference>
<dbReference type="Proteomes" id="UP000019376">
    <property type="component" value="Unassembled WGS sequence"/>
</dbReference>
<dbReference type="EMBL" id="KB644415">
    <property type="protein sequence ID" value="EPS33715.1"/>
    <property type="molecule type" value="Genomic_DNA"/>
</dbReference>
<evidence type="ECO:0000313" key="2">
    <source>
        <dbReference type="EMBL" id="EPS33715.1"/>
    </source>
</evidence>
<feature type="region of interest" description="Disordered" evidence="1">
    <location>
        <begin position="1"/>
        <end position="38"/>
    </location>
</feature>
<evidence type="ECO:0000313" key="3">
    <source>
        <dbReference type="Proteomes" id="UP000019376"/>
    </source>
</evidence>
<name>S7ZSM9_PENO1</name>
<dbReference type="PhylomeDB" id="S7ZSM9"/>
<dbReference type="AlphaFoldDB" id="S7ZSM9"/>
<sequence>MLEHENDVAASAPAPAPRKRGRPRTLTDEQQIPERRRKQLRVAQQAYRKRKETTINNLQSRVGELESGVEELSRSFLAFSNLLFEAQVLQGNPHITAALQEITKLCVSLAKDDQDAPESTTSVDLAETASTSPLQELKEISQITHAPYDPSLTQDNVVMVNNIYPPSGIHGGWSIFQTLPPTPPCPDQTGLPFGLVLSSPNPPPQISPPVSSGDYPTNVVANTLPDRASWTLAHRLVRQCCENGYRLLTRAAGDEPRVQAVFGKRLTNSERNRLISEFFAIIQDEFGEQVELKTRVFSVDHRRRNPCPAELQATSSDMWQKVQDKGLEGWLDANEVQKLLQDRGLRLHDTNSPPSTMPSHDSQWLCAPQLNITNFVERKSTLLVQEPH</sequence>
<organism evidence="2 3">
    <name type="scientific">Penicillium oxalicum (strain 114-2 / CGMCC 5302)</name>
    <name type="common">Penicillium decumbens</name>
    <dbReference type="NCBI Taxonomy" id="933388"/>
    <lineage>
        <taxon>Eukaryota</taxon>
        <taxon>Fungi</taxon>
        <taxon>Dikarya</taxon>
        <taxon>Ascomycota</taxon>
        <taxon>Pezizomycotina</taxon>
        <taxon>Eurotiomycetes</taxon>
        <taxon>Eurotiomycetidae</taxon>
        <taxon>Eurotiales</taxon>
        <taxon>Aspergillaceae</taxon>
        <taxon>Penicillium</taxon>
    </lineage>
</organism>
<dbReference type="PANTHER" id="PTHR40618:SF1">
    <property type="entry name" value="B-ZIP TRANSCRIPTION FACTOR (EUROFUNG)"/>
    <property type="match status" value="1"/>
</dbReference>
<proteinExistence type="predicted"/>
<dbReference type="eggNOG" id="ENOG502SQ29">
    <property type="taxonomic scope" value="Eukaryota"/>
</dbReference>
<dbReference type="OrthoDB" id="3555317at2759"/>
<protein>
    <recommendedName>
        <fullName evidence="4">BZIP domain-containing protein</fullName>
    </recommendedName>
</protein>
<dbReference type="HOGENOM" id="CLU_723815_0_0_1"/>
<reference evidence="2 3" key="1">
    <citation type="journal article" date="2013" name="PLoS ONE">
        <title>Genomic and secretomic analyses reveal unique features of the lignocellulolytic enzyme system of Penicillium decumbens.</title>
        <authorList>
            <person name="Liu G."/>
            <person name="Zhang L."/>
            <person name="Wei X."/>
            <person name="Zou G."/>
            <person name="Qin Y."/>
            <person name="Ma L."/>
            <person name="Li J."/>
            <person name="Zheng H."/>
            <person name="Wang S."/>
            <person name="Wang C."/>
            <person name="Xun L."/>
            <person name="Zhao G.-P."/>
            <person name="Zhou Z."/>
            <person name="Qu Y."/>
        </authorList>
    </citation>
    <scope>NUCLEOTIDE SEQUENCE [LARGE SCALE GENOMIC DNA]</scope>
    <source>
        <strain evidence="3">114-2 / CGMCC 5302</strain>
    </source>
</reference>
<gene>
    <name evidence="2" type="ORF">PDE_08677</name>
</gene>
<dbReference type="Gene3D" id="1.20.5.170">
    <property type="match status" value="1"/>
</dbReference>
<keyword evidence="3" id="KW-1185">Reference proteome</keyword>
<dbReference type="PANTHER" id="PTHR40618">
    <property type="entry name" value="B-ZIP TRANSCRIPTION FACTOR (EUROFUNG)-RELATED"/>
    <property type="match status" value="1"/>
</dbReference>
<dbReference type="GO" id="GO:0003700">
    <property type="term" value="F:DNA-binding transcription factor activity"/>
    <property type="evidence" value="ECO:0007669"/>
    <property type="project" value="InterPro"/>
</dbReference>
<dbReference type="InterPro" id="IPR046347">
    <property type="entry name" value="bZIP_sf"/>
</dbReference>
<evidence type="ECO:0000256" key="1">
    <source>
        <dbReference type="SAM" id="MobiDB-lite"/>
    </source>
</evidence>
<accession>S7ZSM9</accession>
<dbReference type="SUPFAM" id="SSF57959">
    <property type="entry name" value="Leucine zipper domain"/>
    <property type="match status" value="1"/>
</dbReference>